<dbReference type="OrthoDB" id="3637992at2"/>
<accession>A0A1H3LG68</accession>
<feature type="signal peptide" evidence="1">
    <location>
        <begin position="1"/>
        <end position="28"/>
    </location>
</feature>
<evidence type="ECO:0000313" key="2">
    <source>
        <dbReference type="EMBL" id="SDY63300.1"/>
    </source>
</evidence>
<dbReference type="Proteomes" id="UP000199515">
    <property type="component" value="Unassembled WGS sequence"/>
</dbReference>
<dbReference type="AlphaFoldDB" id="A0A1H3LG68"/>
<evidence type="ECO:0000313" key="3">
    <source>
        <dbReference type="Proteomes" id="UP000199515"/>
    </source>
</evidence>
<keyword evidence="1" id="KW-0732">Signal</keyword>
<dbReference type="RefSeq" id="WP_091293595.1">
    <property type="nucleotide sequence ID" value="NZ_FNON01000006.1"/>
</dbReference>
<feature type="chain" id="PRO_5011479138" description="Secreted protein" evidence="1">
    <location>
        <begin position="29"/>
        <end position="73"/>
    </location>
</feature>
<protein>
    <recommendedName>
        <fullName evidence="4">Secreted protein</fullName>
    </recommendedName>
</protein>
<dbReference type="STRING" id="589385.SAMN05421504_106197"/>
<evidence type="ECO:0008006" key="4">
    <source>
        <dbReference type="Google" id="ProtNLM"/>
    </source>
</evidence>
<organism evidence="2 3">
    <name type="scientific">Amycolatopsis xylanica</name>
    <dbReference type="NCBI Taxonomy" id="589385"/>
    <lineage>
        <taxon>Bacteria</taxon>
        <taxon>Bacillati</taxon>
        <taxon>Actinomycetota</taxon>
        <taxon>Actinomycetes</taxon>
        <taxon>Pseudonocardiales</taxon>
        <taxon>Pseudonocardiaceae</taxon>
        <taxon>Amycolatopsis</taxon>
    </lineage>
</organism>
<dbReference type="EMBL" id="FNON01000006">
    <property type="protein sequence ID" value="SDY63300.1"/>
    <property type="molecule type" value="Genomic_DNA"/>
</dbReference>
<reference evidence="2 3" key="1">
    <citation type="submission" date="2016-10" db="EMBL/GenBank/DDBJ databases">
        <authorList>
            <person name="de Groot N.N."/>
        </authorList>
    </citation>
    <scope>NUCLEOTIDE SEQUENCE [LARGE SCALE GENOMIC DNA]</scope>
    <source>
        <strain evidence="2 3">CPCC 202699</strain>
    </source>
</reference>
<name>A0A1H3LG68_9PSEU</name>
<keyword evidence="3" id="KW-1185">Reference proteome</keyword>
<evidence type="ECO:0000256" key="1">
    <source>
        <dbReference type="SAM" id="SignalP"/>
    </source>
</evidence>
<proteinExistence type="predicted"/>
<sequence>MKRIAARVLLPLAIAAGLSGLAGGVASAAEVTAQDAPSIWLLPGLDVGALLGPAVQLPTELLKPVFGIITPIS</sequence>
<gene>
    <name evidence="2" type="ORF">SAMN05421504_106197</name>
</gene>